<dbReference type="PANTHER" id="PTHR43547:SF2">
    <property type="entry name" value="HYBRID SIGNAL TRANSDUCTION HISTIDINE KINASE C"/>
    <property type="match status" value="1"/>
</dbReference>
<dbReference type="SMART" id="SM00387">
    <property type="entry name" value="HATPase_c"/>
    <property type="match status" value="1"/>
</dbReference>
<dbReference type="Gene3D" id="3.30.565.10">
    <property type="entry name" value="Histidine kinase-like ATPase, C-terminal domain"/>
    <property type="match status" value="1"/>
</dbReference>
<dbReference type="GO" id="GO:0005524">
    <property type="term" value="F:ATP binding"/>
    <property type="evidence" value="ECO:0007669"/>
    <property type="project" value="UniProtKB-KW"/>
</dbReference>
<dbReference type="SUPFAM" id="SSF46689">
    <property type="entry name" value="Homeodomain-like"/>
    <property type="match status" value="1"/>
</dbReference>
<evidence type="ECO:0000256" key="9">
    <source>
        <dbReference type="ARBA" id="ARBA00023015"/>
    </source>
</evidence>
<dbReference type="Pfam" id="PF00072">
    <property type="entry name" value="Response_reg"/>
    <property type="match status" value="1"/>
</dbReference>
<dbReference type="OrthoDB" id="9809670at2"/>
<evidence type="ECO:0000256" key="6">
    <source>
        <dbReference type="ARBA" id="ARBA00022777"/>
    </source>
</evidence>
<keyword evidence="4" id="KW-0808">Transferase</keyword>
<feature type="transmembrane region" description="Helical" evidence="13">
    <location>
        <begin position="781"/>
        <end position="799"/>
    </location>
</feature>
<dbReference type="InterPro" id="IPR036890">
    <property type="entry name" value="HATPase_C_sf"/>
</dbReference>
<dbReference type="RefSeq" id="WP_119049425.1">
    <property type="nucleotide sequence ID" value="NZ_CP032157.1"/>
</dbReference>
<keyword evidence="13" id="KW-0472">Membrane</keyword>
<evidence type="ECO:0000256" key="3">
    <source>
        <dbReference type="ARBA" id="ARBA00022553"/>
    </source>
</evidence>
<dbReference type="PRINTS" id="PR00344">
    <property type="entry name" value="BCTRLSENSOR"/>
</dbReference>
<gene>
    <name evidence="17" type="ORF">D3H65_06160</name>
</gene>
<dbReference type="Gene3D" id="2.60.40.10">
    <property type="entry name" value="Immunoglobulins"/>
    <property type="match status" value="1"/>
</dbReference>
<protein>
    <recommendedName>
        <fullName evidence="2">histidine kinase</fullName>
        <ecNumber evidence="2">2.7.13.3</ecNumber>
    </recommendedName>
</protein>
<dbReference type="SUPFAM" id="SSF50998">
    <property type="entry name" value="Quinoprotein alcohol dehydrogenase-like"/>
    <property type="match status" value="1"/>
</dbReference>
<evidence type="ECO:0000256" key="7">
    <source>
        <dbReference type="ARBA" id="ARBA00022840"/>
    </source>
</evidence>
<dbReference type="SUPFAM" id="SSF52172">
    <property type="entry name" value="CheY-like"/>
    <property type="match status" value="1"/>
</dbReference>
<dbReference type="Pfam" id="PF07495">
    <property type="entry name" value="Y_Y_Y"/>
    <property type="match status" value="1"/>
</dbReference>
<evidence type="ECO:0000259" key="16">
    <source>
        <dbReference type="PROSITE" id="PS50110"/>
    </source>
</evidence>
<organism evidence="17 18">
    <name type="scientific">Paraflavitalea soli</name>
    <dbReference type="NCBI Taxonomy" id="2315862"/>
    <lineage>
        <taxon>Bacteria</taxon>
        <taxon>Pseudomonadati</taxon>
        <taxon>Bacteroidota</taxon>
        <taxon>Chitinophagia</taxon>
        <taxon>Chitinophagales</taxon>
        <taxon>Chitinophagaceae</taxon>
        <taxon>Paraflavitalea</taxon>
    </lineage>
</organism>
<keyword evidence="5" id="KW-0547">Nucleotide-binding</keyword>
<evidence type="ECO:0000259" key="15">
    <source>
        <dbReference type="PROSITE" id="PS50109"/>
    </source>
</evidence>
<dbReference type="EMBL" id="CP032157">
    <property type="protein sequence ID" value="AXY73589.1"/>
    <property type="molecule type" value="Genomic_DNA"/>
</dbReference>
<feature type="domain" description="Histidine kinase" evidence="15">
    <location>
        <begin position="856"/>
        <end position="1074"/>
    </location>
</feature>
<reference evidence="17 18" key="1">
    <citation type="submission" date="2018-09" db="EMBL/GenBank/DDBJ databases">
        <title>Genome sequencing of strain 6GH32-13.</title>
        <authorList>
            <person name="Weon H.-Y."/>
            <person name="Heo J."/>
            <person name="Kwon S.-W."/>
        </authorList>
    </citation>
    <scope>NUCLEOTIDE SEQUENCE [LARGE SCALE GENOMIC DNA]</scope>
    <source>
        <strain evidence="17 18">5GH32-13</strain>
    </source>
</reference>
<dbReference type="Pfam" id="PF02518">
    <property type="entry name" value="HATPase_c"/>
    <property type="match status" value="1"/>
</dbReference>
<dbReference type="InterPro" id="IPR011047">
    <property type="entry name" value="Quinoprotein_ADH-like_sf"/>
</dbReference>
<keyword evidence="18" id="KW-1185">Reference proteome</keyword>
<dbReference type="KEGG" id="pseg:D3H65_06160"/>
<evidence type="ECO:0000256" key="10">
    <source>
        <dbReference type="ARBA" id="ARBA00023163"/>
    </source>
</evidence>
<dbReference type="Gene3D" id="1.10.10.60">
    <property type="entry name" value="Homeodomain-like"/>
    <property type="match status" value="1"/>
</dbReference>
<dbReference type="InterPro" id="IPR004358">
    <property type="entry name" value="Sig_transdc_His_kin-like_C"/>
</dbReference>
<evidence type="ECO:0000256" key="4">
    <source>
        <dbReference type="ARBA" id="ARBA00022679"/>
    </source>
</evidence>
<evidence type="ECO:0000256" key="8">
    <source>
        <dbReference type="ARBA" id="ARBA00023012"/>
    </source>
</evidence>
<dbReference type="Pfam" id="PF12833">
    <property type="entry name" value="HTH_18"/>
    <property type="match status" value="1"/>
</dbReference>
<dbReference type="InterPro" id="IPR005467">
    <property type="entry name" value="His_kinase_dom"/>
</dbReference>
<dbReference type="InterPro" id="IPR036097">
    <property type="entry name" value="HisK_dim/P_sf"/>
</dbReference>
<dbReference type="SUPFAM" id="SSF63829">
    <property type="entry name" value="Calcium-dependent phosphotriesterase"/>
    <property type="match status" value="3"/>
</dbReference>
<dbReference type="Gene3D" id="3.40.50.2300">
    <property type="match status" value="1"/>
</dbReference>
<dbReference type="InterPro" id="IPR013783">
    <property type="entry name" value="Ig-like_fold"/>
</dbReference>
<dbReference type="InterPro" id="IPR011123">
    <property type="entry name" value="Y_Y_Y"/>
</dbReference>
<dbReference type="InterPro" id="IPR011110">
    <property type="entry name" value="Reg_prop"/>
</dbReference>
<dbReference type="Pfam" id="PF07494">
    <property type="entry name" value="Reg_prop"/>
    <property type="match status" value="6"/>
</dbReference>
<evidence type="ECO:0000256" key="12">
    <source>
        <dbReference type="SAM" id="Coils"/>
    </source>
</evidence>
<dbReference type="PANTHER" id="PTHR43547">
    <property type="entry name" value="TWO-COMPONENT HISTIDINE KINASE"/>
    <property type="match status" value="1"/>
</dbReference>
<dbReference type="Gene3D" id="1.10.287.130">
    <property type="match status" value="1"/>
</dbReference>
<keyword evidence="7" id="KW-0067">ATP-binding</keyword>
<feature type="domain" description="HTH araC/xylS-type" evidence="14">
    <location>
        <begin position="1272"/>
        <end position="1371"/>
    </location>
</feature>
<evidence type="ECO:0000259" key="14">
    <source>
        <dbReference type="PROSITE" id="PS01124"/>
    </source>
</evidence>
<evidence type="ECO:0000313" key="18">
    <source>
        <dbReference type="Proteomes" id="UP000263900"/>
    </source>
</evidence>
<keyword evidence="3 11" id="KW-0597">Phosphoprotein</keyword>
<dbReference type="PROSITE" id="PS50110">
    <property type="entry name" value="RESPONSE_REGULATORY"/>
    <property type="match status" value="1"/>
</dbReference>
<dbReference type="CDD" id="cd00082">
    <property type="entry name" value="HisKA"/>
    <property type="match status" value="1"/>
</dbReference>
<dbReference type="GO" id="GO:0000155">
    <property type="term" value="F:phosphorelay sensor kinase activity"/>
    <property type="evidence" value="ECO:0007669"/>
    <property type="project" value="InterPro"/>
</dbReference>
<feature type="coiled-coil region" evidence="12">
    <location>
        <begin position="807"/>
        <end position="848"/>
    </location>
</feature>
<evidence type="ECO:0000256" key="13">
    <source>
        <dbReference type="SAM" id="Phobius"/>
    </source>
</evidence>
<dbReference type="CDD" id="cd00075">
    <property type="entry name" value="HATPase"/>
    <property type="match status" value="1"/>
</dbReference>
<evidence type="ECO:0000256" key="5">
    <source>
        <dbReference type="ARBA" id="ARBA00022741"/>
    </source>
</evidence>
<dbReference type="Proteomes" id="UP000263900">
    <property type="component" value="Chromosome"/>
</dbReference>
<keyword evidence="13" id="KW-1133">Transmembrane helix</keyword>
<dbReference type="EC" id="2.7.13.3" evidence="2"/>
<dbReference type="GO" id="GO:0043565">
    <property type="term" value="F:sequence-specific DNA binding"/>
    <property type="evidence" value="ECO:0007669"/>
    <property type="project" value="InterPro"/>
</dbReference>
<dbReference type="SMART" id="SM00388">
    <property type="entry name" value="HisKA"/>
    <property type="match status" value="1"/>
</dbReference>
<evidence type="ECO:0000256" key="1">
    <source>
        <dbReference type="ARBA" id="ARBA00000085"/>
    </source>
</evidence>
<dbReference type="InterPro" id="IPR009057">
    <property type="entry name" value="Homeodomain-like_sf"/>
</dbReference>
<dbReference type="InterPro" id="IPR003594">
    <property type="entry name" value="HATPase_dom"/>
</dbReference>
<dbReference type="SMART" id="SM00342">
    <property type="entry name" value="HTH_ARAC"/>
    <property type="match status" value="1"/>
</dbReference>
<dbReference type="Pfam" id="PF00512">
    <property type="entry name" value="HisKA"/>
    <property type="match status" value="1"/>
</dbReference>
<name>A0A3B7MK07_9BACT</name>
<dbReference type="SMART" id="SM00448">
    <property type="entry name" value="REC"/>
    <property type="match status" value="1"/>
</dbReference>
<dbReference type="Gene3D" id="2.130.10.10">
    <property type="entry name" value="YVTN repeat-like/Quinoprotein amine dehydrogenase"/>
    <property type="match status" value="3"/>
</dbReference>
<dbReference type="PROSITE" id="PS01124">
    <property type="entry name" value="HTH_ARAC_FAMILY_2"/>
    <property type="match status" value="1"/>
</dbReference>
<evidence type="ECO:0000256" key="2">
    <source>
        <dbReference type="ARBA" id="ARBA00012438"/>
    </source>
</evidence>
<keyword evidence="6" id="KW-0418">Kinase</keyword>
<dbReference type="SUPFAM" id="SSF55874">
    <property type="entry name" value="ATPase domain of HSP90 chaperone/DNA topoisomerase II/histidine kinase"/>
    <property type="match status" value="1"/>
</dbReference>
<dbReference type="InterPro" id="IPR003661">
    <property type="entry name" value="HisK_dim/P_dom"/>
</dbReference>
<dbReference type="InterPro" id="IPR011006">
    <property type="entry name" value="CheY-like_superfamily"/>
</dbReference>
<keyword evidence="8" id="KW-0902">Two-component regulatory system</keyword>
<keyword evidence="9" id="KW-0805">Transcription regulation</keyword>
<dbReference type="InterPro" id="IPR001789">
    <property type="entry name" value="Sig_transdc_resp-reg_receiver"/>
</dbReference>
<keyword evidence="12" id="KW-0175">Coiled coil</keyword>
<evidence type="ECO:0000313" key="17">
    <source>
        <dbReference type="EMBL" id="AXY73589.1"/>
    </source>
</evidence>
<dbReference type="SUPFAM" id="SSF47384">
    <property type="entry name" value="Homodimeric domain of signal transducing histidine kinase"/>
    <property type="match status" value="1"/>
</dbReference>
<dbReference type="InterPro" id="IPR018060">
    <property type="entry name" value="HTH_AraC"/>
</dbReference>
<comment type="catalytic activity">
    <reaction evidence="1">
        <text>ATP + protein L-histidine = ADP + protein N-phospho-L-histidine.</text>
        <dbReference type="EC" id="2.7.13.3"/>
    </reaction>
</comment>
<keyword evidence="10" id="KW-0804">Transcription</keyword>
<proteinExistence type="predicted"/>
<sequence>MHTGRRSCLSFSLPAWIAILLCMVTGRAAAHEGLPLSYLGIEQGLSNNAVRSIFQDHRGFMWFGTFDGLNRYDGYGFQVFRNTFHDTGSLADNLVHTINEDRDGNIWAGTNQGVSIYAAATGRFSPLRYKPYGAPAIRILNTETKDIQRTRAGDMLVASLIDGLLIAPQGYATAWQVPLVINDTIYTNYAAGTIRIDDQQQVWVFVISKGLCRYDAASRQLRLVNGSLKAAFSFLPDGSQFWVGTNNGIFTYDTRTNTYARALNQYDAELATDKVAGFAIDRQRRLWMVTKGNGVKFYDPATRQVTHLVADGRLNSISNENFNTVVEDREGRIWLGSHRGGINIIDRQKDRFTTIAHDPLDANSLVNNYVSAFYEMSDGRIWVGSEFGGLSLWDRRNNQFTNFKYNASHPEGISNNFITSIREDHTGQVWIATYWGGINRFNRSNNTFTRYKCLNPAFGNQENKMVYQLLVDKEGILWATTLQEGGMKGALYRYNKAADRFEAFDTRLSELFVLTEDSQGALWSGNLSQLIRIDRQSRQHEYYTLGNTIRSIVEDAQGNLWVGTEGGGLVLFDRTTKSIVARYTMAEGLCNNAVLNILPDGKGNLWISTFNGVSRFHIATKTFQNYYQGDGLQSNQFNPNTCLALRSGELMFGGIKGFNIFHPEKILSTARPAQVFLTGITVDNKPVPFTEQIKVPYSQAVFSFQYVVPEYSTPGKISYAYYMEGWDRGWNYTGNLRTASYTHLNEGHYVFRVKSTNTDGVWNPEEVVLHITVLPPWYRTWLAYFLYAAVVVSLIYTWWRYRSRQTRLKYEVAIAHLDAENKRAELELERAEREKEQVLNEQERAMQEKKLTFFTNISHEFRTPLTLIINPVKDLLSRQQEEPQKTDGDLQTVYRNARRMLSLVDQLLLFRKAESGHDRIRPGRQDVCALAHDVYLCFVQQAKAKKISYEFTCSNEQLEVYADREKLEIILYNLLSNALKYTPDGGHIVLMVGETAGEIVIRVQDNGIGIGEDAGEQLFEKFYRASGKMLTTQKGFGIGLYLVKHFTAQHKGRIAYESKEGEGTVFTLHLLKGQQHFDAGTIIEQEPAQAALLEELALEDALSGQAASTEQPDGPLEAVVSEKKSILLIDDDDQLLQYLTTLFKNTYQVYLASDGEDGLKLARKHLPDLIVSDVQMQGMSGIDLCSHIKEDASLQHIPVILLTASTSSEVKLKGVEGGADDYITKPFDKDILVARVASLLKARTILQHYFYNAITLNNTDQKISQEYKEFLERCIAIVENNLENEDFNLKMLLAEIGMSRSNLFRKVKLVSGLSIKSFIRFIRLRKAAELFINTNYNVGETAFRVGIYDIKFFRAEFNKVFGINPSEYIKKYRKAFGSQYQVNLKDPPPK</sequence>
<dbReference type="InterPro" id="IPR015943">
    <property type="entry name" value="WD40/YVTN_repeat-like_dom_sf"/>
</dbReference>
<accession>A0A3B7MK07</accession>
<keyword evidence="13" id="KW-0812">Transmembrane</keyword>
<feature type="modified residue" description="4-aspartylphosphate" evidence="11">
    <location>
        <position position="1173"/>
    </location>
</feature>
<dbReference type="FunFam" id="3.30.565.10:FF:000037">
    <property type="entry name" value="Hybrid sensor histidine kinase/response regulator"/>
    <property type="match status" value="1"/>
</dbReference>
<evidence type="ECO:0000256" key="11">
    <source>
        <dbReference type="PROSITE-ProRule" id="PRU00169"/>
    </source>
</evidence>
<feature type="domain" description="Response regulatory" evidence="16">
    <location>
        <begin position="1125"/>
        <end position="1240"/>
    </location>
</feature>
<dbReference type="GO" id="GO:0003700">
    <property type="term" value="F:DNA-binding transcription factor activity"/>
    <property type="evidence" value="ECO:0007669"/>
    <property type="project" value="InterPro"/>
</dbReference>
<dbReference type="PROSITE" id="PS50109">
    <property type="entry name" value="HIS_KIN"/>
    <property type="match status" value="1"/>
</dbReference>